<gene>
    <name evidence="1" type="ORF">PHABIO_111</name>
</gene>
<proteinExistence type="predicted"/>
<evidence type="ECO:0000313" key="1">
    <source>
        <dbReference type="EMBL" id="ARV76742.1"/>
    </source>
</evidence>
<sequence>MSIDVFELTAKASRLSMSKPNQSSTFNKERHEEAMKVAAAPRDPKYWYQANEISKNIISEVGV</sequence>
<organism evidence="1 2">
    <name type="scientific">Pseudomonas phage Phabio</name>
    <dbReference type="NCBI Taxonomy" id="2006668"/>
    <lineage>
        <taxon>Viruses</taxon>
        <taxon>Duplodnaviria</taxon>
        <taxon>Heunggongvirae</taxon>
        <taxon>Uroviricota</taxon>
        <taxon>Caudoviricetes</taxon>
        <taxon>Chimalliviridae</taxon>
        <taxon>Phabiovirus</taxon>
        <taxon>Phabiovirus phabio</taxon>
    </lineage>
</organism>
<keyword evidence="2" id="KW-1185">Reference proteome</keyword>
<protein>
    <submittedName>
        <fullName evidence="1">Uncharacterized protein</fullName>
    </submittedName>
</protein>
<evidence type="ECO:0000313" key="2">
    <source>
        <dbReference type="Proteomes" id="UP000225448"/>
    </source>
</evidence>
<reference evidence="1 2" key="1">
    <citation type="submission" date="2017-05" db="EMBL/GenBank/DDBJ databases">
        <authorList>
            <person name="Song R."/>
            <person name="Chenine A.L."/>
            <person name="Ruprecht R.M."/>
        </authorList>
    </citation>
    <scope>NUCLEOTIDE SEQUENCE [LARGE SCALE GENOMIC DNA]</scope>
</reference>
<dbReference type="EMBL" id="MF042360">
    <property type="protein sequence ID" value="ARV76742.1"/>
    <property type="molecule type" value="Genomic_DNA"/>
</dbReference>
<name>A0A1Y0STE8_9CAUD</name>
<dbReference type="Proteomes" id="UP000225448">
    <property type="component" value="Segment"/>
</dbReference>
<accession>A0A1Y0STE8</accession>